<gene>
    <name evidence="3" type="ORF">BXZ70DRAFT_1067649</name>
</gene>
<reference evidence="3" key="1">
    <citation type="journal article" date="2021" name="New Phytol.">
        <title>Evolutionary innovations through gain and loss of genes in the ectomycorrhizal Boletales.</title>
        <authorList>
            <person name="Wu G."/>
            <person name="Miyauchi S."/>
            <person name="Morin E."/>
            <person name="Kuo A."/>
            <person name="Drula E."/>
            <person name="Varga T."/>
            <person name="Kohler A."/>
            <person name="Feng B."/>
            <person name="Cao Y."/>
            <person name="Lipzen A."/>
            <person name="Daum C."/>
            <person name="Hundley H."/>
            <person name="Pangilinan J."/>
            <person name="Johnson J."/>
            <person name="Barry K."/>
            <person name="LaButti K."/>
            <person name="Ng V."/>
            <person name="Ahrendt S."/>
            <person name="Min B."/>
            <person name="Choi I.G."/>
            <person name="Park H."/>
            <person name="Plett J.M."/>
            <person name="Magnuson J."/>
            <person name="Spatafora J.W."/>
            <person name="Nagy L.G."/>
            <person name="Henrissat B."/>
            <person name="Grigoriev I.V."/>
            <person name="Yang Z.L."/>
            <person name="Xu J."/>
            <person name="Martin F.M."/>
        </authorList>
    </citation>
    <scope>NUCLEOTIDE SEQUENCE</scope>
    <source>
        <strain evidence="3">KKN 215</strain>
    </source>
</reference>
<dbReference type="EMBL" id="JAEVFJ010000040">
    <property type="protein sequence ID" value="KAH8087855.1"/>
    <property type="molecule type" value="Genomic_DNA"/>
</dbReference>
<dbReference type="Gene3D" id="1.20.1280.50">
    <property type="match status" value="1"/>
</dbReference>
<dbReference type="InterPro" id="IPR036047">
    <property type="entry name" value="F-box-like_dom_sf"/>
</dbReference>
<sequence>MAQLADLPPELVLKILSYLNIPSLRNLALVSHPWHQFFLLHESFIFHQAAAYHRFVSSIEAPLHAVKSTHTARGIHAVESWRDLCRYLFRLHMSWAGRDPVSSHTYSAPGSQVHRIKVDEVVGIIITSHTTGGLRVCDLETDTLLWDLGTDYVRPWAHVEYGNGFLVFDRFGEYKEVWRLVSGPPIAPPNNSPPDIHQLRHREFAEKRHPNPDKRGHFRPWALLHCPEWGRAFRFVYPTLLVGSFNKAYFYNVESAQVIQVIEDTQQIVDGNFMGDLYYVEVNTQHALICGIDEVRAFNRSDGRVVFRMAPNDIPEISQVRVQVPSDTPTRAIRTQALPLVREPRQLDTSINHCFVAAHISGKDLVLLRDDAHLVLIRDYQEAFQKKQPLSAYATIIRIHDSQYTPRAVYLAFEFGRIAVVTTSGIFIFTVDSTYHNPDQKISYITEGSSLPPLPACNIQACKIMMMDHIAALRRVTCLQMTETKLLFNYNPRYTPRNVSPGVGTTSSADSLGDEFFDPMHDTHHDMLFEDDDDQEYGNWTDDDSDDEGLAGEREQFRSTVCISFGT</sequence>
<evidence type="ECO:0000313" key="3">
    <source>
        <dbReference type="EMBL" id="KAH8087855.1"/>
    </source>
</evidence>
<feature type="compositionally biased region" description="Acidic residues" evidence="1">
    <location>
        <begin position="532"/>
        <end position="550"/>
    </location>
</feature>
<dbReference type="SUPFAM" id="SSF81383">
    <property type="entry name" value="F-box domain"/>
    <property type="match status" value="1"/>
</dbReference>
<dbReference type="Pfam" id="PF12937">
    <property type="entry name" value="F-box-like"/>
    <property type="match status" value="1"/>
</dbReference>
<evidence type="ECO:0000259" key="2">
    <source>
        <dbReference type="PROSITE" id="PS50181"/>
    </source>
</evidence>
<keyword evidence="4" id="KW-1185">Reference proteome</keyword>
<evidence type="ECO:0000256" key="1">
    <source>
        <dbReference type="SAM" id="MobiDB-lite"/>
    </source>
</evidence>
<dbReference type="SMART" id="SM00256">
    <property type="entry name" value="FBOX"/>
    <property type="match status" value="1"/>
</dbReference>
<proteinExistence type="predicted"/>
<accession>A0A8K0XL89</accession>
<name>A0A8K0XL89_9AGAR</name>
<dbReference type="AlphaFoldDB" id="A0A8K0XL89"/>
<dbReference type="Proteomes" id="UP000813824">
    <property type="component" value="Unassembled WGS sequence"/>
</dbReference>
<organism evidence="3 4">
    <name type="scientific">Cristinia sonorae</name>
    <dbReference type="NCBI Taxonomy" id="1940300"/>
    <lineage>
        <taxon>Eukaryota</taxon>
        <taxon>Fungi</taxon>
        <taxon>Dikarya</taxon>
        <taxon>Basidiomycota</taxon>
        <taxon>Agaricomycotina</taxon>
        <taxon>Agaricomycetes</taxon>
        <taxon>Agaricomycetidae</taxon>
        <taxon>Agaricales</taxon>
        <taxon>Pleurotineae</taxon>
        <taxon>Stephanosporaceae</taxon>
        <taxon>Cristinia</taxon>
    </lineage>
</organism>
<feature type="domain" description="F-box" evidence="2">
    <location>
        <begin position="1"/>
        <end position="49"/>
    </location>
</feature>
<dbReference type="InterPro" id="IPR001810">
    <property type="entry name" value="F-box_dom"/>
</dbReference>
<dbReference type="PROSITE" id="PS50181">
    <property type="entry name" value="FBOX"/>
    <property type="match status" value="1"/>
</dbReference>
<dbReference type="InterPro" id="IPR011047">
    <property type="entry name" value="Quinoprotein_ADH-like_sf"/>
</dbReference>
<dbReference type="OrthoDB" id="550575at2759"/>
<feature type="region of interest" description="Disordered" evidence="1">
    <location>
        <begin position="532"/>
        <end position="553"/>
    </location>
</feature>
<dbReference type="CDD" id="cd09917">
    <property type="entry name" value="F-box_SF"/>
    <property type="match status" value="1"/>
</dbReference>
<comment type="caution">
    <text evidence="3">The sequence shown here is derived from an EMBL/GenBank/DDBJ whole genome shotgun (WGS) entry which is preliminary data.</text>
</comment>
<dbReference type="SUPFAM" id="SSF50998">
    <property type="entry name" value="Quinoprotein alcohol dehydrogenase-like"/>
    <property type="match status" value="1"/>
</dbReference>
<evidence type="ECO:0000313" key="4">
    <source>
        <dbReference type="Proteomes" id="UP000813824"/>
    </source>
</evidence>
<protein>
    <recommendedName>
        <fullName evidence="2">F-box domain-containing protein</fullName>
    </recommendedName>
</protein>